<dbReference type="Proteomes" id="UP000829708">
    <property type="component" value="Chromosome"/>
</dbReference>
<dbReference type="RefSeq" id="WP_244773625.1">
    <property type="nucleotide sequence ID" value="NZ_CP094929.1"/>
</dbReference>
<dbReference type="EMBL" id="CP094929">
    <property type="protein sequence ID" value="UOM51852.1"/>
    <property type="molecule type" value="Genomic_DNA"/>
</dbReference>
<sequence>MHIEEQQDIRWIQRLSNYNRALDQLDAAVSLANQRLLSTLEQYGVVHCFENTHELGWNVLRDYLKDQGTQQLYGSKDTVREAFAVGLIEDGETWMEMIRDRNLSSHTYNIAVANAIVGRVINTYIHAFKKLKKTCEGLAHDIKT</sequence>
<keyword evidence="2" id="KW-1185">Reference proteome</keyword>
<dbReference type="SUPFAM" id="SSF81593">
    <property type="entry name" value="Nucleotidyltransferase substrate binding subunit/domain"/>
    <property type="match status" value="1"/>
</dbReference>
<organism evidence="1 2">
    <name type="scientific">Sphaerochaeta associata</name>
    <dbReference type="NCBI Taxonomy" id="1129264"/>
    <lineage>
        <taxon>Bacteria</taxon>
        <taxon>Pseudomonadati</taxon>
        <taxon>Spirochaetota</taxon>
        <taxon>Spirochaetia</taxon>
        <taxon>Spirochaetales</taxon>
        <taxon>Sphaerochaetaceae</taxon>
        <taxon>Sphaerochaeta</taxon>
    </lineage>
</organism>
<evidence type="ECO:0000313" key="2">
    <source>
        <dbReference type="Proteomes" id="UP000829708"/>
    </source>
</evidence>
<dbReference type="Gene3D" id="1.20.120.330">
    <property type="entry name" value="Nucleotidyltransferases domain 2"/>
    <property type="match status" value="1"/>
</dbReference>
<proteinExistence type="predicted"/>
<protein>
    <submittedName>
        <fullName evidence="1">Nucleotidyltransferase substrate binding protein</fullName>
    </submittedName>
</protein>
<dbReference type="NCBIfam" id="TIGR01987">
    <property type="entry name" value="HI0074"/>
    <property type="match status" value="1"/>
</dbReference>
<reference evidence="2" key="1">
    <citation type="journal article" date="2024" name="J Bioinform Genom">
        <title>Complete genome sequence of the type strain bacterium Sphaerochaeta associata GLS2t (VKM B-2742)t.</title>
        <authorList>
            <person name="Troshina O.Y."/>
            <person name="Tepeeva A.N."/>
            <person name="Arzamasceva V.O."/>
            <person name="Whitman W.B."/>
            <person name="Varghese N."/>
            <person name="Shapiro N."/>
            <person name="Woyke T."/>
            <person name="Kripides N.C."/>
            <person name="Vasilenko O.V."/>
        </authorList>
    </citation>
    <scope>NUCLEOTIDE SEQUENCE [LARGE SCALE GENOMIC DNA]</scope>
    <source>
        <strain evidence="2">GLS2T</strain>
    </source>
</reference>
<gene>
    <name evidence="1" type="ORF">MUG09_03555</name>
</gene>
<dbReference type="Pfam" id="PF08780">
    <property type="entry name" value="NTase_sub_bind"/>
    <property type="match status" value="1"/>
</dbReference>
<accession>A0ABY4DFZ2</accession>
<dbReference type="InterPro" id="IPR010235">
    <property type="entry name" value="HepT"/>
</dbReference>
<evidence type="ECO:0000313" key="1">
    <source>
        <dbReference type="EMBL" id="UOM51852.1"/>
    </source>
</evidence>
<name>A0ABY4DFZ2_9SPIR</name>